<dbReference type="NCBIfam" id="TIGR02451">
    <property type="entry name" value="anti_sig_ChrR"/>
    <property type="match status" value="1"/>
</dbReference>
<dbReference type="RefSeq" id="WP_123780008.1">
    <property type="nucleotide sequence ID" value="NZ_RKIK01000002.1"/>
</dbReference>
<comment type="caution">
    <text evidence="2">The sequence shown here is derived from an EMBL/GenBank/DDBJ whole genome shotgun (WGS) entry which is preliminary data.</text>
</comment>
<dbReference type="Gene3D" id="1.10.10.1320">
    <property type="entry name" value="Anti-sigma factor, zinc-finger domain"/>
    <property type="match status" value="1"/>
</dbReference>
<dbReference type="SUPFAM" id="SSF51182">
    <property type="entry name" value="RmlC-like cupins"/>
    <property type="match status" value="1"/>
</dbReference>
<name>A0A3N3E6H1_9VIBR</name>
<dbReference type="EMBL" id="RKIK01000002">
    <property type="protein sequence ID" value="ROV62274.1"/>
    <property type="molecule type" value="Genomic_DNA"/>
</dbReference>
<sequence length="220" mass="24600">MSYHPSEKMLRAYVEGELDAGNSFAIATHVEICPQCQKLCAQFEEQAGEALCASTIEDCDDLSAMLDKIVALEEDPEPFKFNRKNRTINLKDKQFKLPLSLSRFADNIGEWKSYGGKVFSAEIELGEEARINLLYISEDVQIPQHTHKGLESTLVLHGGFSDEDGHYEVGDFMLKDASVKHSPFTKKGEDCLCLTVLTEPLLFTQGVARVFNLFGKGLYP</sequence>
<dbReference type="Proteomes" id="UP000278792">
    <property type="component" value="Unassembled WGS sequence"/>
</dbReference>
<reference evidence="2 3" key="1">
    <citation type="submission" date="2018-11" db="EMBL/GenBank/DDBJ databases">
        <title>Vibrio ponticus strain CAIM 1751 pathogenic for the snapper Lutjanus guttatus.</title>
        <authorList>
            <person name="Soto-Rodriguez S."/>
            <person name="Lozano-Olvera R."/>
            <person name="Gomez-Gil B."/>
        </authorList>
    </citation>
    <scope>NUCLEOTIDE SEQUENCE [LARGE SCALE GENOMIC DNA]</scope>
    <source>
        <strain evidence="2 3">CAIM 1751</strain>
    </source>
</reference>
<organism evidence="2 3">
    <name type="scientific">Vibrio ponticus</name>
    <dbReference type="NCBI Taxonomy" id="265668"/>
    <lineage>
        <taxon>Bacteria</taxon>
        <taxon>Pseudomonadati</taxon>
        <taxon>Pseudomonadota</taxon>
        <taxon>Gammaproteobacteria</taxon>
        <taxon>Vibrionales</taxon>
        <taxon>Vibrionaceae</taxon>
        <taxon>Vibrio</taxon>
    </lineage>
</organism>
<dbReference type="CDD" id="cd20301">
    <property type="entry name" value="cupin_ChrR"/>
    <property type="match status" value="1"/>
</dbReference>
<dbReference type="InterPro" id="IPR025979">
    <property type="entry name" value="ChrR-like_cupin_dom"/>
</dbReference>
<evidence type="ECO:0000313" key="3">
    <source>
        <dbReference type="Proteomes" id="UP000278792"/>
    </source>
</evidence>
<dbReference type="Gene3D" id="2.60.120.10">
    <property type="entry name" value="Jelly Rolls"/>
    <property type="match status" value="1"/>
</dbReference>
<evidence type="ECO:0000259" key="1">
    <source>
        <dbReference type="Pfam" id="PF12973"/>
    </source>
</evidence>
<dbReference type="InterPro" id="IPR011051">
    <property type="entry name" value="RmlC_Cupin_sf"/>
</dbReference>
<gene>
    <name evidence="2" type="ORF">EGH82_00900</name>
</gene>
<dbReference type="InterPro" id="IPR014710">
    <property type="entry name" value="RmlC-like_jellyroll"/>
</dbReference>
<dbReference type="AlphaFoldDB" id="A0A3N3E6H1"/>
<dbReference type="InterPro" id="IPR012807">
    <property type="entry name" value="Anti-sigma_ChrR"/>
</dbReference>
<protein>
    <submittedName>
        <fullName evidence="2">Transcriptional regulator</fullName>
    </submittedName>
</protein>
<dbReference type="Pfam" id="PF12973">
    <property type="entry name" value="Cupin_7"/>
    <property type="match status" value="1"/>
</dbReference>
<proteinExistence type="predicted"/>
<evidence type="ECO:0000313" key="2">
    <source>
        <dbReference type="EMBL" id="ROV62274.1"/>
    </source>
</evidence>
<accession>A0A3N3E6H1</accession>
<dbReference type="InterPro" id="IPR041916">
    <property type="entry name" value="Anti_sigma_zinc_sf"/>
</dbReference>
<feature type="domain" description="ChrR-like cupin" evidence="1">
    <location>
        <begin position="136"/>
        <end position="196"/>
    </location>
</feature>